<dbReference type="AlphaFoldDB" id="A0AAX3E7P5"/>
<proteinExistence type="predicted"/>
<keyword evidence="1" id="KW-0472">Membrane</keyword>
<feature type="transmembrane region" description="Helical" evidence="1">
    <location>
        <begin position="117"/>
        <end position="139"/>
    </location>
</feature>
<dbReference type="RefSeq" id="WP_011843496.1">
    <property type="nucleotide sequence ID" value="NZ_CP109831.1"/>
</dbReference>
<keyword evidence="1" id="KW-1133">Transmembrane helix</keyword>
<accession>A0AAX3E7P5</accession>
<dbReference type="Proteomes" id="UP001156196">
    <property type="component" value="Chromosome"/>
</dbReference>
<dbReference type="GeneID" id="4847229"/>
<gene>
    <name evidence="2" type="ORF">OH143_09980</name>
</gene>
<name>A0AAX3E7P5_9EURY</name>
<organism evidence="2 3">
    <name type="scientific">Methanoculleus submarinus</name>
    <dbReference type="NCBI Taxonomy" id="204050"/>
    <lineage>
        <taxon>Archaea</taxon>
        <taxon>Methanobacteriati</taxon>
        <taxon>Methanobacteriota</taxon>
        <taxon>Stenosarchaea group</taxon>
        <taxon>Methanomicrobia</taxon>
        <taxon>Methanomicrobiales</taxon>
        <taxon>Methanomicrobiaceae</taxon>
        <taxon>Methanoculleus</taxon>
    </lineage>
</organism>
<sequence length="148" mass="15876">MKKQGYVLLLALLAPISLVPGSAAGGEIPINYSFNESHAEIYPQMLERNASVGEYYERICPEFLESMPPETRAHLYNTTMPRHRPPGADGEFVPPLITGKVAIATASPVISVCGVPVVLVAIGLAGIGILALITVALLVRERIRNGKE</sequence>
<dbReference type="KEGG" id="msum:OH143_09980"/>
<evidence type="ECO:0000256" key="1">
    <source>
        <dbReference type="SAM" id="Phobius"/>
    </source>
</evidence>
<evidence type="ECO:0000313" key="3">
    <source>
        <dbReference type="Proteomes" id="UP001156196"/>
    </source>
</evidence>
<keyword evidence="1" id="KW-0812">Transmembrane</keyword>
<keyword evidence="3" id="KW-1185">Reference proteome</keyword>
<reference evidence="2" key="1">
    <citation type="submission" date="2022-10" db="EMBL/GenBank/DDBJ databases">
        <title>Complete genome of Methanoculleus submarinus DSM 15122.</title>
        <authorList>
            <person name="Chen S.-C."/>
            <person name="Lai S.-J."/>
            <person name="You Y.-T."/>
        </authorList>
    </citation>
    <scope>NUCLEOTIDE SEQUENCE</scope>
    <source>
        <strain evidence="2">DSM 15122</strain>
    </source>
</reference>
<dbReference type="EMBL" id="CP109831">
    <property type="protein sequence ID" value="UYU18023.1"/>
    <property type="molecule type" value="Genomic_DNA"/>
</dbReference>
<evidence type="ECO:0000313" key="2">
    <source>
        <dbReference type="EMBL" id="UYU18023.1"/>
    </source>
</evidence>
<protein>
    <submittedName>
        <fullName evidence="2">Uncharacterized protein</fullName>
    </submittedName>
</protein>